<dbReference type="EMBL" id="JACHLR010000012">
    <property type="protein sequence ID" value="MBB4859493.1"/>
    <property type="molecule type" value="Genomic_DNA"/>
</dbReference>
<evidence type="ECO:0000313" key="3">
    <source>
        <dbReference type="Proteomes" id="UP000555448"/>
    </source>
</evidence>
<dbReference type="RefSeq" id="WP_184246503.1">
    <property type="nucleotide sequence ID" value="NZ_JACHLR010000012.1"/>
</dbReference>
<name>A0A7W7NWF1_9SPHN</name>
<evidence type="ECO:0008006" key="4">
    <source>
        <dbReference type="Google" id="ProtNLM"/>
    </source>
</evidence>
<dbReference type="InterPro" id="IPR011050">
    <property type="entry name" value="Pectin_lyase_fold/virulence"/>
</dbReference>
<comment type="caution">
    <text evidence="2">The sequence shown here is derived from an EMBL/GenBank/DDBJ whole genome shotgun (WGS) entry which is preliminary data.</text>
</comment>
<feature type="signal peptide" evidence="1">
    <location>
        <begin position="1"/>
        <end position="32"/>
    </location>
</feature>
<dbReference type="Proteomes" id="UP000555448">
    <property type="component" value="Unassembled WGS sequence"/>
</dbReference>
<dbReference type="PROSITE" id="PS51318">
    <property type="entry name" value="TAT"/>
    <property type="match status" value="1"/>
</dbReference>
<dbReference type="InterPro" id="IPR006311">
    <property type="entry name" value="TAT_signal"/>
</dbReference>
<dbReference type="AlphaFoldDB" id="A0A7W7NWF1"/>
<evidence type="ECO:0000256" key="1">
    <source>
        <dbReference type="SAM" id="SignalP"/>
    </source>
</evidence>
<protein>
    <recommendedName>
        <fullName evidence="4">Right-handed parallel beta-helix repeat-containing protein</fullName>
    </recommendedName>
</protein>
<gene>
    <name evidence="2" type="ORF">HNO88_002822</name>
</gene>
<proteinExistence type="predicted"/>
<evidence type="ECO:0000313" key="2">
    <source>
        <dbReference type="EMBL" id="MBB4859493.1"/>
    </source>
</evidence>
<dbReference type="SUPFAM" id="SSF51126">
    <property type="entry name" value="Pectin lyase-like"/>
    <property type="match status" value="1"/>
</dbReference>
<feature type="chain" id="PRO_5031548533" description="Right-handed parallel beta-helix repeat-containing protein" evidence="1">
    <location>
        <begin position="33"/>
        <end position="576"/>
    </location>
</feature>
<accession>A0A7W7NWF1</accession>
<organism evidence="2 3">
    <name type="scientific">Novosphingobium chloroacetimidivorans</name>
    <dbReference type="NCBI Taxonomy" id="1428314"/>
    <lineage>
        <taxon>Bacteria</taxon>
        <taxon>Pseudomonadati</taxon>
        <taxon>Pseudomonadota</taxon>
        <taxon>Alphaproteobacteria</taxon>
        <taxon>Sphingomonadales</taxon>
        <taxon>Sphingomonadaceae</taxon>
        <taxon>Novosphingobium</taxon>
    </lineage>
</organism>
<keyword evidence="1" id="KW-0732">Signal</keyword>
<sequence length="576" mass="60664">MQTPDDKRLIGRRPLLGGLAAAAALAPTGAPAAPMTPSQEQLGSLLQVATRAQLAALDGSPGQAALLTEPGRQGFFVLREGAAPGQDPLQGLTIPSERGSRHWARMWDGSHGMPEWFGARANDRSAAATNRAAIEACIALCPITQLAQAEYLIADTLRVSISNRTLRGTNFSAEPPYNGGTRVVCTDPRRDVIRVGGTPNAIPSIIHLEALTACWSVDLVPPPTGREAEAPAAFRVEHVLTSRLERCFALDPLIGFWFNGAINTRCIGYGVTRFKGYRGGGRDFVRGVWVRGKPRRFAGGNASLYLMDGNVSTSEAMRAAFYMPMGIYADADFADLYILGLETFQIAFPITLDGAGGDFSGGHGDVHIRSLVIDQIIGDGITIRNTNPLAKIQIDGGYIQIVDSRQDNKGLWLENGGGAITVSNLQITGEDSSSTSIGIYAKNRANVAISDSVIVENIAFPVRVERGCARLSLGCTVNGGVMRSRGHAAIAVDGASQSVLRPKLTGNPGAFTAGVELLGSVHDRVSIDPTMVDPMTVPSGRKVVINGKAVTASGHYSGNGDRAPEGAGVMVSGVVG</sequence>
<keyword evidence="3" id="KW-1185">Reference proteome</keyword>
<reference evidence="2 3" key="1">
    <citation type="submission" date="2020-08" db="EMBL/GenBank/DDBJ databases">
        <title>Functional genomics of gut bacteria from endangered species of beetles.</title>
        <authorList>
            <person name="Carlos-Shanley C."/>
        </authorList>
    </citation>
    <scope>NUCLEOTIDE SEQUENCE [LARGE SCALE GENOMIC DNA]</scope>
    <source>
        <strain evidence="2 3">S00245</strain>
    </source>
</reference>